<evidence type="ECO:0000256" key="12">
    <source>
        <dbReference type="ARBA" id="ARBA00048697"/>
    </source>
</evidence>
<evidence type="ECO:0000256" key="11">
    <source>
        <dbReference type="ARBA" id="ARBA00023239"/>
    </source>
</evidence>
<dbReference type="SUPFAM" id="SSF102114">
    <property type="entry name" value="Radical SAM enzymes"/>
    <property type="match status" value="1"/>
</dbReference>
<evidence type="ECO:0000256" key="8">
    <source>
        <dbReference type="ARBA" id="ARBA00023014"/>
    </source>
</evidence>
<protein>
    <recommendedName>
        <fullName evidence="2">GTP 3',8-cyclase</fullName>
        <ecNumber evidence="2">4.1.99.22</ecNumber>
    </recommendedName>
</protein>
<dbReference type="Pfam" id="PF04055">
    <property type="entry name" value="Radical_SAM"/>
    <property type="match status" value="1"/>
</dbReference>
<dbReference type="InterPro" id="IPR058240">
    <property type="entry name" value="rSAM_sf"/>
</dbReference>
<dbReference type="Pfam" id="PF06463">
    <property type="entry name" value="Mob_synth_C"/>
    <property type="match status" value="1"/>
</dbReference>
<dbReference type="GO" id="GO:0046872">
    <property type="term" value="F:metal ion binding"/>
    <property type="evidence" value="ECO:0007669"/>
    <property type="project" value="UniProtKB-KW"/>
</dbReference>
<evidence type="ECO:0000256" key="3">
    <source>
        <dbReference type="ARBA" id="ARBA00022485"/>
    </source>
</evidence>
<evidence type="ECO:0000256" key="1">
    <source>
        <dbReference type="ARBA" id="ARBA00001966"/>
    </source>
</evidence>
<dbReference type="SFLD" id="SFLDG01067">
    <property type="entry name" value="SPASM/twitch_domain_containing"/>
    <property type="match status" value="1"/>
</dbReference>
<dbReference type="AlphaFoldDB" id="A0A3S9P355"/>
<dbReference type="InterPro" id="IPR013483">
    <property type="entry name" value="MoaA"/>
</dbReference>
<keyword evidence="9" id="KW-0342">GTP-binding</keyword>
<gene>
    <name evidence="15" type="primary">moaA</name>
    <name evidence="15" type="ORF">EI427_10390</name>
</gene>
<dbReference type="InterPro" id="IPR010505">
    <property type="entry name" value="MoaA_twitch"/>
</dbReference>
<dbReference type="KEGG" id="fll:EI427_10390"/>
<keyword evidence="7" id="KW-0408">Iron</keyword>
<keyword evidence="8" id="KW-0411">Iron-sulfur</keyword>
<dbReference type="Proteomes" id="UP000267268">
    <property type="component" value="Chromosome 1"/>
</dbReference>
<dbReference type="Gene3D" id="3.20.20.70">
    <property type="entry name" value="Aldolase class I"/>
    <property type="match status" value="1"/>
</dbReference>
<keyword evidence="4" id="KW-0949">S-adenosyl-L-methionine</keyword>
<evidence type="ECO:0000313" key="15">
    <source>
        <dbReference type="EMBL" id="AZQ62631.1"/>
    </source>
</evidence>
<dbReference type="SFLD" id="SFLDG01386">
    <property type="entry name" value="main_SPASM_domain-containing"/>
    <property type="match status" value="1"/>
</dbReference>
<dbReference type="GO" id="GO:0006777">
    <property type="term" value="P:Mo-molybdopterin cofactor biosynthetic process"/>
    <property type="evidence" value="ECO:0007669"/>
    <property type="project" value="UniProtKB-KW"/>
</dbReference>
<dbReference type="OrthoDB" id="9763993at2"/>
<dbReference type="UniPathway" id="UPA00344"/>
<dbReference type="RefSeq" id="WP_126614325.1">
    <property type="nucleotide sequence ID" value="NZ_CP034562.1"/>
</dbReference>
<dbReference type="CDD" id="cd01335">
    <property type="entry name" value="Radical_SAM"/>
    <property type="match status" value="1"/>
</dbReference>
<dbReference type="NCBIfam" id="TIGR02666">
    <property type="entry name" value="moaA"/>
    <property type="match status" value="1"/>
</dbReference>
<dbReference type="GO" id="GO:0005525">
    <property type="term" value="F:GTP binding"/>
    <property type="evidence" value="ECO:0007669"/>
    <property type="project" value="UniProtKB-KW"/>
</dbReference>
<dbReference type="InterPro" id="IPR050105">
    <property type="entry name" value="MoCo_biosynth_MoaA/MoaC"/>
</dbReference>
<reference evidence="15 16" key="1">
    <citation type="submission" date="2018-12" db="EMBL/GenBank/DDBJ databases">
        <title>Flammeovirga pectinis sp. nov., isolated from the gut of the Korean scallop, Patinopecten yessoensis.</title>
        <authorList>
            <person name="Bae J.-W."/>
            <person name="Jeong Y.-S."/>
            <person name="Kang W."/>
        </authorList>
    </citation>
    <scope>NUCLEOTIDE SEQUENCE [LARGE SCALE GENOMIC DNA]</scope>
    <source>
        <strain evidence="15 16">L12M1</strain>
    </source>
</reference>
<dbReference type="PANTHER" id="PTHR22960:SF0">
    <property type="entry name" value="MOLYBDENUM COFACTOR BIOSYNTHESIS PROTEIN 1"/>
    <property type="match status" value="1"/>
</dbReference>
<organism evidence="15 16">
    <name type="scientific">Flammeovirga pectinis</name>
    <dbReference type="NCBI Taxonomy" id="2494373"/>
    <lineage>
        <taxon>Bacteria</taxon>
        <taxon>Pseudomonadati</taxon>
        <taxon>Bacteroidota</taxon>
        <taxon>Cytophagia</taxon>
        <taxon>Cytophagales</taxon>
        <taxon>Flammeovirgaceae</taxon>
        <taxon>Flammeovirga</taxon>
    </lineage>
</organism>
<dbReference type="InterPro" id="IPR013785">
    <property type="entry name" value="Aldolase_TIM"/>
</dbReference>
<dbReference type="GO" id="GO:0061799">
    <property type="term" value="F:cyclic pyranopterin monophosphate synthase activity"/>
    <property type="evidence" value="ECO:0007669"/>
    <property type="project" value="TreeGrafter"/>
</dbReference>
<keyword evidence="6" id="KW-0547">Nucleotide-binding</keyword>
<dbReference type="CDD" id="cd21117">
    <property type="entry name" value="Twitch_MoaA"/>
    <property type="match status" value="1"/>
</dbReference>
<accession>A0A3S9P355</accession>
<keyword evidence="3" id="KW-0004">4Fe-4S</keyword>
<evidence type="ECO:0000256" key="6">
    <source>
        <dbReference type="ARBA" id="ARBA00022741"/>
    </source>
</evidence>
<dbReference type="InterPro" id="IPR007197">
    <property type="entry name" value="rSAM"/>
</dbReference>
<dbReference type="GO" id="GO:0061798">
    <property type="term" value="F:GTP 3',8'-cyclase activity"/>
    <property type="evidence" value="ECO:0007669"/>
    <property type="project" value="UniProtKB-EC"/>
</dbReference>
<dbReference type="PANTHER" id="PTHR22960">
    <property type="entry name" value="MOLYBDOPTERIN COFACTOR SYNTHESIS PROTEIN A"/>
    <property type="match status" value="1"/>
</dbReference>
<dbReference type="GO" id="GO:0051539">
    <property type="term" value="F:4 iron, 4 sulfur cluster binding"/>
    <property type="evidence" value="ECO:0007669"/>
    <property type="project" value="UniProtKB-KW"/>
</dbReference>
<name>A0A3S9P355_9BACT</name>
<evidence type="ECO:0000313" key="16">
    <source>
        <dbReference type="Proteomes" id="UP000267268"/>
    </source>
</evidence>
<dbReference type="SFLD" id="SFLDS00029">
    <property type="entry name" value="Radical_SAM"/>
    <property type="match status" value="1"/>
</dbReference>
<evidence type="ECO:0000256" key="5">
    <source>
        <dbReference type="ARBA" id="ARBA00022723"/>
    </source>
</evidence>
<proteinExistence type="predicted"/>
<evidence type="ECO:0000256" key="4">
    <source>
        <dbReference type="ARBA" id="ARBA00022691"/>
    </source>
</evidence>
<dbReference type="InterPro" id="IPR000385">
    <property type="entry name" value="MoaA_NifB_PqqE_Fe-S-bd_CS"/>
</dbReference>
<dbReference type="InterPro" id="IPR006638">
    <property type="entry name" value="Elp3/MiaA/NifB-like_rSAM"/>
</dbReference>
<dbReference type="InterPro" id="IPR040064">
    <property type="entry name" value="MoaA-like"/>
</dbReference>
<dbReference type="PROSITE" id="PS01305">
    <property type="entry name" value="MOAA_NIFB_PQQE"/>
    <property type="match status" value="1"/>
</dbReference>
<evidence type="ECO:0000256" key="10">
    <source>
        <dbReference type="ARBA" id="ARBA00023150"/>
    </source>
</evidence>
<evidence type="ECO:0000256" key="2">
    <source>
        <dbReference type="ARBA" id="ARBA00012167"/>
    </source>
</evidence>
<dbReference type="SFLD" id="SFLDG01383">
    <property type="entry name" value="cyclic_pyranopterin_phosphate"/>
    <property type="match status" value="1"/>
</dbReference>
<comment type="cofactor">
    <cofactor evidence="1">
        <name>[4Fe-4S] cluster</name>
        <dbReference type="ChEBI" id="CHEBI:49883"/>
    </cofactor>
</comment>
<evidence type="ECO:0000256" key="13">
    <source>
        <dbReference type="SAM" id="MobiDB-lite"/>
    </source>
</evidence>
<keyword evidence="5" id="KW-0479">Metal-binding</keyword>
<keyword evidence="11" id="KW-0456">Lyase</keyword>
<keyword evidence="10" id="KW-0501">Molybdenum cofactor biosynthesis</keyword>
<feature type="region of interest" description="Disordered" evidence="13">
    <location>
        <begin position="307"/>
        <end position="329"/>
    </location>
</feature>
<evidence type="ECO:0000256" key="9">
    <source>
        <dbReference type="ARBA" id="ARBA00023134"/>
    </source>
</evidence>
<dbReference type="SMART" id="SM00729">
    <property type="entry name" value="Elp3"/>
    <property type="match status" value="1"/>
</dbReference>
<sequence>MEEENVLKDKFQRQIKYLRLAVTDRCNLRCTYCMPEHMQFVKKNQLLSFEEMLKVVEILAKNGVEKVRITGGEPFVRNGLMDFLSKLVKIEGIKKVGITTNGVLLDKYLDQLKEIGVTSINLSLDATSKEKFFEITRRDDFDKVYAALEKMVALNFDVKINMVVMEGKNTEEIIPLANYAKKFPIEVRYIEEMPFNGKGKTVTKSWNHLEIENELKKGFPDLTSIDTSKSNTAQLFQSNKMKGRVGIIPAFTRSFCGSCDRLRLTSLGEIRNCLYAKSGLNLKEALRSNISDDEILELIQSHLSTKKKSGWEEEKENTDQLDSMSLIGG</sequence>
<comment type="catalytic activity">
    <reaction evidence="12">
        <text>GTP + AH2 + S-adenosyl-L-methionine = (8S)-3',8-cyclo-7,8-dihydroguanosine 5'-triphosphate + 5'-deoxyadenosine + L-methionine + A + H(+)</text>
        <dbReference type="Rhea" id="RHEA:49576"/>
        <dbReference type="ChEBI" id="CHEBI:13193"/>
        <dbReference type="ChEBI" id="CHEBI:15378"/>
        <dbReference type="ChEBI" id="CHEBI:17319"/>
        <dbReference type="ChEBI" id="CHEBI:17499"/>
        <dbReference type="ChEBI" id="CHEBI:37565"/>
        <dbReference type="ChEBI" id="CHEBI:57844"/>
        <dbReference type="ChEBI" id="CHEBI:59789"/>
        <dbReference type="ChEBI" id="CHEBI:131766"/>
        <dbReference type="EC" id="4.1.99.22"/>
    </reaction>
</comment>
<evidence type="ECO:0000256" key="7">
    <source>
        <dbReference type="ARBA" id="ARBA00023004"/>
    </source>
</evidence>
<keyword evidence="16" id="KW-1185">Reference proteome</keyword>
<dbReference type="EC" id="4.1.99.22" evidence="2"/>
<feature type="domain" description="Radical SAM core" evidence="14">
    <location>
        <begin position="10"/>
        <end position="221"/>
    </location>
</feature>
<dbReference type="PROSITE" id="PS51918">
    <property type="entry name" value="RADICAL_SAM"/>
    <property type="match status" value="1"/>
</dbReference>
<dbReference type="EMBL" id="CP034562">
    <property type="protein sequence ID" value="AZQ62631.1"/>
    <property type="molecule type" value="Genomic_DNA"/>
</dbReference>
<evidence type="ECO:0000259" key="14">
    <source>
        <dbReference type="PROSITE" id="PS51918"/>
    </source>
</evidence>